<dbReference type="GO" id="GO:0005886">
    <property type="term" value="C:plasma membrane"/>
    <property type="evidence" value="ECO:0007669"/>
    <property type="project" value="UniProtKB-SubCell"/>
</dbReference>
<evidence type="ECO:0000256" key="4">
    <source>
        <dbReference type="ARBA" id="ARBA00022475"/>
    </source>
</evidence>
<keyword evidence="10" id="KW-0067">ATP-binding</keyword>
<dbReference type="InterPro" id="IPR001789">
    <property type="entry name" value="Sig_transdc_resp-reg_receiver"/>
</dbReference>
<dbReference type="RefSeq" id="WP_008293962.1">
    <property type="nucleotide sequence ID" value="NZ_CM002299.1"/>
</dbReference>
<dbReference type="Pfam" id="PF02518">
    <property type="entry name" value="HATPase_c"/>
    <property type="match status" value="1"/>
</dbReference>
<protein>
    <recommendedName>
        <fullName evidence="15">Sensory/regulatory protein RpfC</fullName>
        <ecNumber evidence="3">2.7.13.3</ecNumber>
    </recommendedName>
</protein>
<comment type="subunit">
    <text evidence="14">At low DSF concentrations, interacts with RpfF.</text>
</comment>
<keyword evidence="8" id="KW-0547">Nucleotide-binding</keyword>
<evidence type="ECO:0000259" key="19">
    <source>
        <dbReference type="PROSITE" id="PS50110"/>
    </source>
</evidence>
<keyword evidence="7" id="KW-0812">Transmembrane</keyword>
<dbReference type="InterPro" id="IPR008207">
    <property type="entry name" value="Sig_transdc_His_kin_Hpt_dom"/>
</dbReference>
<proteinExistence type="predicted"/>
<feature type="domain" description="Histidine kinase" evidence="18">
    <location>
        <begin position="170"/>
        <end position="391"/>
    </location>
</feature>
<reference evidence="21 22" key="2">
    <citation type="journal article" date="2009" name="PLoS ONE">
        <title>The photosynthetic apparatus and its regulation in the aerobic gammaproteobacterium Congregibacter litoralis gen. nov., sp. nov.</title>
        <authorList>
            <person name="Spring S."/>
            <person name="Lunsdorf H."/>
            <person name="Fuchs B.M."/>
            <person name="Tindall B.J."/>
        </authorList>
    </citation>
    <scope>NUCLEOTIDE SEQUENCE [LARGE SCALE GENOMIC DNA]</scope>
    <source>
        <strain evidence="21">KT71</strain>
    </source>
</reference>
<dbReference type="InterPro" id="IPR011006">
    <property type="entry name" value="CheY-like_superfamily"/>
</dbReference>
<evidence type="ECO:0000256" key="17">
    <source>
        <dbReference type="PROSITE-ProRule" id="PRU00169"/>
    </source>
</evidence>
<dbReference type="PANTHER" id="PTHR45339">
    <property type="entry name" value="HYBRID SIGNAL TRANSDUCTION HISTIDINE KINASE J"/>
    <property type="match status" value="1"/>
</dbReference>
<dbReference type="EMBL" id="AAOA02000004">
    <property type="protein sequence ID" value="EAQ97245.1"/>
    <property type="molecule type" value="Genomic_DNA"/>
</dbReference>
<dbReference type="Pfam" id="PF00512">
    <property type="entry name" value="HisKA"/>
    <property type="match status" value="1"/>
</dbReference>
<dbReference type="InterPro" id="IPR005467">
    <property type="entry name" value="His_kinase_dom"/>
</dbReference>
<evidence type="ECO:0000313" key="22">
    <source>
        <dbReference type="Proteomes" id="UP000019205"/>
    </source>
</evidence>
<dbReference type="SUPFAM" id="SSF47226">
    <property type="entry name" value="Histidine-containing phosphotransfer domain, HPT domain"/>
    <property type="match status" value="1"/>
</dbReference>
<feature type="modified residue" description="Phosphohistidine" evidence="16">
    <location>
        <position position="608"/>
    </location>
</feature>
<dbReference type="SMART" id="SM00388">
    <property type="entry name" value="HisKA"/>
    <property type="match status" value="1"/>
</dbReference>
<dbReference type="Pfam" id="PF01627">
    <property type="entry name" value="Hpt"/>
    <property type="match status" value="1"/>
</dbReference>
<dbReference type="Pfam" id="PF00072">
    <property type="entry name" value="Response_reg"/>
    <property type="match status" value="1"/>
</dbReference>
<evidence type="ECO:0000256" key="15">
    <source>
        <dbReference type="ARBA" id="ARBA00068150"/>
    </source>
</evidence>
<dbReference type="InterPro" id="IPR036641">
    <property type="entry name" value="HPT_dom_sf"/>
</dbReference>
<evidence type="ECO:0000256" key="2">
    <source>
        <dbReference type="ARBA" id="ARBA00004651"/>
    </source>
</evidence>
<dbReference type="FunFam" id="1.10.287.130:FF:000002">
    <property type="entry name" value="Two-component osmosensing histidine kinase"/>
    <property type="match status" value="1"/>
</dbReference>
<dbReference type="InterPro" id="IPR036097">
    <property type="entry name" value="HisK_dim/P_sf"/>
</dbReference>
<dbReference type="CDD" id="cd16922">
    <property type="entry name" value="HATPase_EvgS-ArcB-TorS-like"/>
    <property type="match status" value="1"/>
</dbReference>
<evidence type="ECO:0000256" key="12">
    <source>
        <dbReference type="ARBA" id="ARBA00023012"/>
    </source>
</evidence>
<evidence type="ECO:0000259" key="20">
    <source>
        <dbReference type="PROSITE" id="PS50894"/>
    </source>
</evidence>
<evidence type="ECO:0000256" key="9">
    <source>
        <dbReference type="ARBA" id="ARBA00022777"/>
    </source>
</evidence>
<dbReference type="SUPFAM" id="SSF47384">
    <property type="entry name" value="Homodimeric domain of signal transducing histidine kinase"/>
    <property type="match status" value="1"/>
</dbReference>
<organism evidence="21 22">
    <name type="scientific">Congregibacter litoralis KT71</name>
    <dbReference type="NCBI Taxonomy" id="314285"/>
    <lineage>
        <taxon>Bacteria</taxon>
        <taxon>Pseudomonadati</taxon>
        <taxon>Pseudomonadota</taxon>
        <taxon>Gammaproteobacteria</taxon>
        <taxon>Cellvibrionales</taxon>
        <taxon>Halieaceae</taxon>
        <taxon>Congregibacter</taxon>
    </lineage>
</organism>
<dbReference type="Gene3D" id="1.10.287.130">
    <property type="match status" value="1"/>
</dbReference>
<dbReference type="PRINTS" id="PR00344">
    <property type="entry name" value="BCTRLSENSOR"/>
</dbReference>
<name>A4A9S8_9GAMM</name>
<evidence type="ECO:0000256" key="3">
    <source>
        <dbReference type="ARBA" id="ARBA00012438"/>
    </source>
</evidence>
<comment type="catalytic activity">
    <reaction evidence="1">
        <text>ATP + protein L-histidine = ADP + protein N-phospho-L-histidine.</text>
        <dbReference type="EC" id="2.7.13.3"/>
    </reaction>
</comment>
<dbReference type="InterPro" id="IPR036890">
    <property type="entry name" value="HATPase_C_sf"/>
</dbReference>
<feature type="domain" description="HPt" evidence="20">
    <location>
        <begin position="569"/>
        <end position="660"/>
    </location>
</feature>
<dbReference type="InterPro" id="IPR004358">
    <property type="entry name" value="Sig_transdc_His_kin-like_C"/>
</dbReference>
<dbReference type="InterPro" id="IPR003661">
    <property type="entry name" value="HisK_dim/P_dom"/>
</dbReference>
<dbReference type="FunFam" id="3.30.565.10:FF:000010">
    <property type="entry name" value="Sensor histidine kinase RcsC"/>
    <property type="match status" value="1"/>
</dbReference>
<keyword evidence="5 17" id="KW-0597">Phosphoprotein</keyword>
<dbReference type="PANTHER" id="PTHR45339:SF1">
    <property type="entry name" value="HYBRID SIGNAL TRANSDUCTION HISTIDINE KINASE J"/>
    <property type="match status" value="1"/>
</dbReference>
<evidence type="ECO:0000256" key="8">
    <source>
        <dbReference type="ARBA" id="ARBA00022741"/>
    </source>
</evidence>
<dbReference type="eggNOG" id="COG0642">
    <property type="taxonomic scope" value="Bacteria"/>
</dbReference>
<comment type="caution">
    <text evidence="21">The sequence shown here is derived from an EMBL/GenBank/DDBJ whole genome shotgun (WGS) entry which is preliminary data.</text>
</comment>
<dbReference type="InterPro" id="IPR003594">
    <property type="entry name" value="HATPase_dom"/>
</dbReference>
<dbReference type="PROSITE" id="PS50109">
    <property type="entry name" value="HIS_KIN"/>
    <property type="match status" value="1"/>
</dbReference>
<accession>A4A9S8</accession>
<dbReference type="PROSITE" id="PS50110">
    <property type="entry name" value="RESPONSE_REGULATORY"/>
    <property type="match status" value="1"/>
</dbReference>
<dbReference type="SUPFAM" id="SSF55874">
    <property type="entry name" value="ATPase domain of HSP90 chaperone/DNA topoisomerase II/histidine kinase"/>
    <property type="match status" value="1"/>
</dbReference>
<dbReference type="GO" id="GO:0000155">
    <property type="term" value="F:phosphorelay sensor kinase activity"/>
    <property type="evidence" value="ECO:0007669"/>
    <property type="project" value="InterPro"/>
</dbReference>
<keyword evidence="9 21" id="KW-0418">Kinase</keyword>
<keyword evidence="12" id="KW-0902">Two-component regulatory system</keyword>
<dbReference type="SMART" id="SM00448">
    <property type="entry name" value="REC"/>
    <property type="match status" value="1"/>
</dbReference>
<dbReference type="CDD" id="cd17546">
    <property type="entry name" value="REC_hyHK_CKI1_RcsC-like"/>
    <property type="match status" value="1"/>
</dbReference>
<evidence type="ECO:0000256" key="1">
    <source>
        <dbReference type="ARBA" id="ARBA00000085"/>
    </source>
</evidence>
<dbReference type="Gene3D" id="1.20.120.160">
    <property type="entry name" value="HPT domain"/>
    <property type="match status" value="1"/>
</dbReference>
<evidence type="ECO:0000256" key="11">
    <source>
        <dbReference type="ARBA" id="ARBA00022989"/>
    </source>
</evidence>
<keyword evidence="13" id="KW-0472">Membrane</keyword>
<dbReference type="Gene3D" id="3.30.565.10">
    <property type="entry name" value="Histidine kinase-like ATPase, C-terminal domain"/>
    <property type="match status" value="1"/>
</dbReference>
<keyword evidence="11" id="KW-1133">Transmembrane helix</keyword>
<dbReference type="AlphaFoldDB" id="A4A9S8"/>
<dbReference type="EC" id="2.7.13.3" evidence="3"/>
<evidence type="ECO:0000256" key="14">
    <source>
        <dbReference type="ARBA" id="ARBA00064003"/>
    </source>
</evidence>
<evidence type="ECO:0000256" key="6">
    <source>
        <dbReference type="ARBA" id="ARBA00022679"/>
    </source>
</evidence>
<dbReference type="Gene3D" id="3.40.50.2300">
    <property type="match status" value="1"/>
</dbReference>
<evidence type="ECO:0000256" key="7">
    <source>
        <dbReference type="ARBA" id="ARBA00022692"/>
    </source>
</evidence>
<dbReference type="GO" id="GO:0005524">
    <property type="term" value="F:ATP binding"/>
    <property type="evidence" value="ECO:0007669"/>
    <property type="project" value="UniProtKB-KW"/>
</dbReference>
<dbReference type="CDD" id="cd00082">
    <property type="entry name" value="HisKA"/>
    <property type="match status" value="1"/>
</dbReference>
<evidence type="ECO:0000256" key="16">
    <source>
        <dbReference type="PROSITE-ProRule" id="PRU00110"/>
    </source>
</evidence>
<dbReference type="STRING" id="314285.KT71_07694"/>
<evidence type="ECO:0000259" key="18">
    <source>
        <dbReference type="PROSITE" id="PS50109"/>
    </source>
</evidence>
<keyword evidence="22" id="KW-1185">Reference proteome</keyword>
<dbReference type="SUPFAM" id="SSF52172">
    <property type="entry name" value="CheY-like"/>
    <property type="match status" value="1"/>
</dbReference>
<keyword evidence="6" id="KW-0808">Transferase</keyword>
<dbReference type="HOGENOM" id="CLU_000445_114_15_6"/>
<evidence type="ECO:0000313" key="21">
    <source>
        <dbReference type="EMBL" id="EAQ97245.1"/>
    </source>
</evidence>
<evidence type="ECO:0000256" key="10">
    <source>
        <dbReference type="ARBA" id="ARBA00022840"/>
    </source>
</evidence>
<sequence length="660" mass="70990">MSAAVTQLEIQVALEIAMSIGNSLELKAMAREALKTYLRKLNCPSGMIISTDPNDAGYTIVAESPRNAEQHAAVAAAIDALRDAREQGSEDIVKGEHEGSHFYAMPLRDYGHIVLRRASGALAPSVLASLERLNDKLAGACIACVQNAELAQAKQAAEDADKSKTLFLANMSHEIRTPMNGVLGLANLLLLRDLPEREHEFVRTICSSAESLLAIIDDVLNFSTLEHGQFSLYPQPTRVGEVINSVVDILRPGAADKGLNLSLTLGSTLPEALLVDASRLRQILTNLITNAIKFTEAGQIDVLVNSRAAQADREHLEILVIDTGIGISEEQSGRLFDPFHQVHGAYNRSEGGVGLGLAITHEIVRLMGGTIDLSSRLGDGSQFKVSLELERCNAPAANHQEAAGYVSLQGLRILVAEDDQTNQLVVGEVLRLLGADFTTVSDGAEALAAATDGAFDLILMDVQMPHVDGLEATRRIRQRGSAWSQGVPILALTAHVMDEHRDQCLEAGMNAFLSKPISVESLSRALAQFTEYRGSVPVAQQSPKPASPPTQASSAEYDIGALKQMLGNNAELVARIMQTFREEAPQVFGDLTRAYESGDYASAAKLAHRLKGTTATMKAEQAAERFARLDAALREQDEQTAGALIREMPAHLDAILSAHI</sequence>
<gene>
    <name evidence="21" type="ORF">KT71_07694</name>
</gene>
<feature type="modified residue" description="4-aspartylphosphate" evidence="17">
    <location>
        <position position="461"/>
    </location>
</feature>
<dbReference type="SMART" id="SM00387">
    <property type="entry name" value="HATPase_c"/>
    <property type="match status" value="1"/>
</dbReference>
<feature type="domain" description="Response regulatory" evidence="19">
    <location>
        <begin position="412"/>
        <end position="530"/>
    </location>
</feature>
<evidence type="ECO:0000256" key="5">
    <source>
        <dbReference type="ARBA" id="ARBA00022553"/>
    </source>
</evidence>
<dbReference type="Proteomes" id="UP000019205">
    <property type="component" value="Chromosome"/>
</dbReference>
<reference evidence="21 22" key="1">
    <citation type="journal article" date="2007" name="Proc. Natl. Acad. Sci. U.S.A.">
        <title>Characterization of a marine gammaproteobacterium capable of aerobic anoxygenic photosynthesis.</title>
        <authorList>
            <person name="Fuchs B.M."/>
            <person name="Spring S."/>
            <person name="Teeling H."/>
            <person name="Quast C."/>
            <person name="Wulf J."/>
            <person name="Schattenhofer M."/>
            <person name="Yan S."/>
            <person name="Ferriera S."/>
            <person name="Johnson J."/>
            <person name="Glockner F.O."/>
            <person name="Amann R."/>
        </authorList>
    </citation>
    <scope>NUCLEOTIDE SEQUENCE [LARGE SCALE GENOMIC DNA]</scope>
    <source>
        <strain evidence="21">KT71</strain>
    </source>
</reference>
<keyword evidence="4" id="KW-1003">Cell membrane</keyword>
<evidence type="ECO:0000256" key="13">
    <source>
        <dbReference type="ARBA" id="ARBA00023136"/>
    </source>
</evidence>
<dbReference type="PROSITE" id="PS50894">
    <property type="entry name" value="HPT"/>
    <property type="match status" value="1"/>
</dbReference>
<comment type="subcellular location">
    <subcellularLocation>
        <location evidence="2">Cell membrane</location>
        <topology evidence="2">Multi-pass membrane protein</topology>
    </subcellularLocation>
</comment>